<dbReference type="GO" id="GO:0010008">
    <property type="term" value="C:endosome membrane"/>
    <property type="evidence" value="ECO:0007669"/>
    <property type="project" value="UniProtKB-SubCell"/>
</dbReference>
<organism evidence="19 20">
    <name type="scientific">Byssochlamys spectabilis (strain No. 5 / NBRC 109023)</name>
    <name type="common">Paecilomyces variotii</name>
    <dbReference type="NCBI Taxonomy" id="1356009"/>
    <lineage>
        <taxon>Eukaryota</taxon>
        <taxon>Fungi</taxon>
        <taxon>Dikarya</taxon>
        <taxon>Ascomycota</taxon>
        <taxon>Pezizomycotina</taxon>
        <taxon>Eurotiomycetes</taxon>
        <taxon>Eurotiomycetidae</taxon>
        <taxon>Eurotiales</taxon>
        <taxon>Thermoascaceae</taxon>
        <taxon>Paecilomyces</taxon>
    </lineage>
</organism>
<dbReference type="GO" id="GO:0005774">
    <property type="term" value="C:vacuolar membrane"/>
    <property type="evidence" value="ECO:0007669"/>
    <property type="project" value="UniProtKB-SubCell"/>
</dbReference>
<dbReference type="FunFam" id="2.60.120.920:FF:000065">
    <property type="entry name" value="Ear1p"/>
    <property type="match status" value="1"/>
</dbReference>
<evidence type="ECO:0000256" key="2">
    <source>
        <dbReference type="ARBA" id="ARBA00004639"/>
    </source>
</evidence>
<keyword evidence="20" id="KW-1185">Reference proteome</keyword>
<evidence type="ECO:0000256" key="11">
    <source>
        <dbReference type="ARBA" id="ARBA00022968"/>
    </source>
</evidence>
<dbReference type="InterPro" id="IPR001870">
    <property type="entry name" value="B30.2/SPRY"/>
</dbReference>
<dbReference type="InterPro" id="IPR000396">
    <property type="entry name" value="Pdiesterase2"/>
</dbReference>
<comment type="similarity">
    <text evidence="3">Belongs to the SSH4 family.</text>
</comment>
<accession>V5FXC8</accession>
<dbReference type="CDD" id="cd07735">
    <property type="entry name" value="class_II_PDE_MBL-fold"/>
    <property type="match status" value="1"/>
</dbReference>
<proteinExistence type="inferred from homology"/>
<dbReference type="InterPro" id="IPR013320">
    <property type="entry name" value="ConA-like_dom_sf"/>
</dbReference>
<dbReference type="SMART" id="SM00449">
    <property type="entry name" value="SPRY"/>
    <property type="match status" value="1"/>
</dbReference>
<feature type="compositionally biased region" description="Polar residues" evidence="16">
    <location>
        <begin position="935"/>
        <end position="948"/>
    </location>
</feature>
<dbReference type="OrthoDB" id="258495at2759"/>
<dbReference type="GO" id="GO:0047555">
    <property type="term" value="F:3',5'-cyclic-GMP phosphodiesterase activity"/>
    <property type="evidence" value="ECO:0007669"/>
    <property type="project" value="TreeGrafter"/>
</dbReference>
<keyword evidence="14" id="KW-0325">Glycoprotein</keyword>
<sequence length="1081" mass="116381">MRGSEASGLGALDDAPSTLMTSVIAIPTTSQNGFTTLPRPAPTLASDSDRNVRHPHQAGLSAAMQARHPVSVNSIGDNAGSTGKGILIGILSAFGSAGVAVIVLAIFFFFKYTSRGRIILDRIGRPGEYDDEQAFAREEAEALEVMDDISRSEYFRAKAFVLANPPETMQTDISLSQFLAIQEKGVSAWEFEPELEIANCFVEARTEVEFFDSVASVQSNLPVPKQNDVYYWEAKIYDKPESTLISIGMTTKPYPLFRLPGFHKTSVAYQSTGHRRHNQPFNPTPYGPEFQQGDVIGVGYRPRSGTIFFTRNGKKLDDVVHGLKSQNFFPTVGANGPCMVHVNFGQMGFVFIEANVKKWGLAPMTGSLAPPPPYGSEQGSILLESGRESTAPNAQRGYLDAGYARPSAAVRVAPPSPGPIRSPTDISLAQLSHVPSHDDGGEGSSRTMDDDDEPPPLLSDEHAPPPEYSSPPSSPPPTQDTGEGAFHPPDRPPIYDAAVGNLEQTLSDARDDSSGRDVSRRISTVGVQKTVLDKDDRLRLASPWLIMPNEGASGEKQPLPDGLDMADKAAFQVIVLGPSGGPREDAVTGMLVRSTSSQWSMGSVVAVDAGTLLGGIIRTLEQYIAISEDGKATMKGGPFIGLELPHRTAQANAAYVFREVIGAVLITHPHLDHLSGLAINTPLVEAGSGPKTVAALPSVISAIKNHMFNDVIWPNLSDEDGGAGLITYQRLVEGGNPRFGRGEARGYVRACEGLLARCLSISHGRCRQKYHPETGRHHRVGSSVFTGDPLMLSSRAISVDHTESGVYSPIRSPALGTGKDTSFASVESSAFFIRDHNTGSEIIVFGDIEPDSVSLDPRNKHVWEVAAPKVASGCLRAIFIECSYNDGVDDGSLYGHLCPRHLIAELKVLAAKVVDIQNPGQSLKRKREDELMSSREPTSGVSPKTTRPQAYVPSKSRKRDDTPSQRSGRSGTGSRVNSGDYSGEPPELVVDEPTPSLPDPVDVGDDRSYGGDSIMQSEVLWADSERPPLTGVSIYIIHIKETLSDGPPPGDRILQELRAHGEAAHLGCEFFVPRRGEGIWI</sequence>
<evidence type="ECO:0000256" key="17">
    <source>
        <dbReference type="SAM" id="Phobius"/>
    </source>
</evidence>
<dbReference type="PRINTS" id="PR00388">
    <property type="entry name" value="PDIESTERASE2"/>
</dbReference>
<dbReference type="HOGENOM" id="CLU_286043_0_0_1"/>
<evidence type="ECO:0000256" key="14">
    <source>
        <dbReference type="ARBA" id="ARBA00023180"/>
    </source>
</evidence>
<dbReference type="SUPFAM" id="SSF49899">
    <property type="entry name" value="Concanavalin A-like lectins/glucanases"/>
    <property type="match status" value="1"/>
</dbReference>
<dbReference type="GO" id="GO:0004115">
    <property type="term" value="F:3',5'-cyclic-AMP phosphodiesterase activity"/>
    <property type="evidence" value="ECO:0007669"/>
    <property type="project" value="InterPro"/>
</dbReference>
<evidence type="ECO:0000313" key="19">
    <source>
        <dbReference type="EMBL" id="GAD94356.1"/>
    </source>
</evidence>
<feature type="compositionally biased region" description="Pro residues" evidence="16">
    <location>
        <begin position="465"/>
        <end position="478"/>
    </location>
</feature>
<comment type="function">
    <text evidence="15">Components of the endosome-vacuole trafficking pathway that regulates nutrient transport. May be involved in processes which determine whether plasma membrane proteins are degraded or routed to the plasma membrane.</text>
</comment>
<gene>
    <name evidence="19" type="ORF">PVAR5_2981</name>
</gene>
<evidence type="ECO:0000256" key="10">
    <source>
        <dbReference type="ARBA" id="ARBA00022927"/>
    </source>
</evidence>
<keyword evidence="6" id="KW-0813">Transport</keyword>
<dbReference type="eggNOG" id="KOG1477">
    <property type="taxonomic scope" value="Eukaryota"/>
</dbReference>
<evidence type="ECO:0000256" key="15">
    <source>
        <dbReference type="ARBA" id="ARBA00025244"/>
    </source>
</evidence>
<dbReference type="GO" id="GO:1902660">
    <property type="term" value="P:negative regulation of glucose mediated signaling pathway"/>
    <property type="evidence" value="ECO:0007669"/>
    <property type="project" value="TreeGrafter"/>
</dbReference>
<protein>
    <recommendedName>
        <fullName evidence="5">Protein SSH4</fullName>
    </recommendedName>
    <alternativeName>
        <fullName evidence="4">Protein ssh4</fullName>
    </alternativeName>
</protein>
<dbReference type="Pfam" id="PF02112">
    <property type="entry name" value="PDEase_II"/>
    <property type="match status" value="2"/>
</dbReference>
<feature type="domain" description="B30.2/SPRY" evidence="18">
    <location>
        <begin position="153"/>
        <end position="349"/>
    </location>
</feature>
<dbReference type="EMBL" id="BAUL01000088">
    <property type="protein sequence ID" value="GAD94356.1"/>
    <property type="molecule type" value="Genomic_DNA"/>
</dbReference>
<evidence type="ECO:0000259" key="18">
    <source>
        <dbReference type="PROSITE" id="PS50188"/>
    </source>
</evidence>
<dbReference type="PANTHER" id="PTHR28283">
    <property type="entry name" value="3',5'-CYCLIC-NUCLEOTIDE PHOSPHODIESTERASE 1"/>
    <property type="match status" value="1"/>
</dbReference>
<dbReference type="InterPro" id="IPR003877">
    <property type="entry name" value="SPRY_dom"/>
</dbReference>
<dbReference type="GO" id="GO:0006198">
    <property type="term" value="P:cAMP catabolic process"/>
    <property type="evidence" value="ECO:0007669"/>
    <property type="project" value="InterPro"/>
</dbReference>
<keyword evidence="10" id="KW-0653">Protein transport</keyword>
<evidence type="ECO:0000256" key="12">
    <source>
        <dbReference type="ARBA" id="ARBA00022989"/>
    </source>
</evidence>
<dbReference type="Gene3D" id="3.60.15.10">
    <property type="entry name" value="Ribonuclease Z/Hydroxyacylglutathione hydrolase-like"/>
    <property type="match status" value="1"/>
</dbReference>
<name>V5FXC8_BYSSN</name>
<dbReference type="GO" id="GO:0015031">
    <property type="term" value="P:protein transport"/>
    <property type="evidence" value="ECO:0007669"/>
    <property type="project" value="UniProtKB-KW"/>
</dbReference>
<dbReference type="PROSITE" id="PS50188">
    <property type="entry name" value="B302_SPRY"/>
    <property type="match status" value="1"/>
</dbReference>
<dbReference type="SUPFAM" id="SSF56281">
    <property type="entry name" value="Metallo-hydrolase/oxidoreductase"/>
    <property type="match status" value="1"/>
</dbReference>
<keyword evidence="8 17" id="KW-0812">Transmembrane</keyword>
<feature type="compositionally biased region" description="Low complexity" evidence="16">
    <location>
        <begin position="964"/>
        <end position="979"/>
    </location>
</feature>
<evidence type="ECO:0000256" key="16">
    <source>
        <dbReference type="SAM" id="MobiDB-lite"/>
    </source>
</evidence>
<keyword evidence="9" id="KW-0967">Endosome</keyword>
<evidence type="ECO:0000256" key="9">
    <source>
        <dbReference type="ARBA" id="ARBA00022753"/>
    </source>
</evidence>
<dbReference type="PANTHER" id="PTHR28283:SF1">
    <property type="entry name" value="3',5'-CYCLIC-NUCLEOTIDE PHOSPHODIESTERASE 1"/>
    <property type="match status" value="1"/>
</dbReference>
<evidence type="ECO:0000256" key="4">
    <source>
        <dbReference type="ARBA" id="ARBA00016528"/>
    </source>
</evidence>
<dbReference type="InterPro" id="IPR043136">
    <property type="entry name" value="B30.2/SPRY_sf"/>
</dbReference>
<evidence type="ECO:0000256" key="13">
    <source>
        <dbReference type="ARBA" id="ARBA00023136"/>
    </source>
</evidence>
<dbReference type="Proteomes" id="UP000018001">
    <property type="component" value="Unassembled WGS sequence"/>
</dbReference>
<dbReference type="Pfam" id="PF00622">
    <property type="entry name" value="SPRY"/>
    <property type="match status" value="1"/>
</dbReference>
<evidence type="ECO:0000256" key="8">
    <source>
        <dbReference type="ARBA" id="ARBA00022692"/>
    </source>
</evidence>
<dbReference type="CDD" id="cd12910">
    <property type="entry name" value="SPRY_SSH4_like"/>
    <property type="match status" value="1"/>
</dbReference>
<evidence type="ECO:0000256" key="3">
    <source>
        <dbReference type="ARBA" id="ARBA00006990"/>
    </source>
</evidence>
<feature type="region of interest" description="Disordered" evidence="16">
    <location>
        <begin position="921"/>
        <end position="1010"/>
    </location>
</feature>
<feature type="region of interest" description="Disordered" evidence="16">
    <location>
        <begin position="432"/>
        <end position="496"/>
    </location>
</feature>
<dbReference type="AlphaFoldDB" id="V5FXC8"/>
<evidence type="ECO:0000256" key="7">
    <source>
        <dbReference type="ARBA" id="ARBA00022554"/>
    </source>
</evidence>
<feature type="transmembrane region" description="Helical" evidence="17">
    <location>
        <begin position="86"/>
        <end position="110"/>
    </location>
</feature>
<dbReference type="InterPro" id="IPR036866">
    <property type="entry name" value="RibonucZ/Hydroxyglut_hydro"/>
</dbReference>
<comment type="subcellular location">
    <subcellularLocation>
        <location evidence="2">Endosome membrane</location>
        <topology evidence="2">Single-pass type II membrane protein</topology>
    </subcellularLocation>
    <subcellularLocation>
        <location evidence="1">Vacuole membrane</location>
        <topology evidence="1">Single-pass type II membrane protein</topology>
    </subcellularLocation>
</comment>
<evidence type="ECO:0000256" key="6">
    <source>
        <dbReference type="ARBA" id="ARBA00022448"/>
    </source>
</evidence>
<evidence type="ECO:0000256" key="5">
    <source>
        <dbReference type="ARBA" id="ARBA00017626"/>
    </source>
</evidence>
<keyword evidence="11" id="KW-0735">Signal-anchor</keyword>
<reference evidence="20" key="1">
    <citation type="journal article" date="2014" name="Genome Announc.">
        <title>Draft genome sequence of the formaldehyde-resistant fungus Byssochlamys spectabilis No. 5 (anamorph Paecilomyces variotii No. 5) (NBRC109023).</title>
        <authorList>
            <person name="Oka T."/>
            <person name="Ekino K."/>
            <person name="Fukuda K."/>
            <person name="Nomura Y."/>
        </authorList>
    </citation>
    <scope>NUCLEOTIDE SEQUENCE [LARGE SCALE GENOMIC DNA]</scope>
    <source>
        <strain evidence="20">No. 5 / NBRC 109023</strain>
    </source>
</reference>
<comment type="caution">
    <text evidence="19">The sequence shown here is derived from an EMBL/GenBank/DDBJ whole genome shotgun (WGS) entry which is preliminary data.</text>
</comment>
<dbReference type="Gene3D" id="2.60.120.920">
    <property type="match status" value="1"/>
</dbReference>
<evidence type="ECO:0000256" key="1">
    <source>
        <dbReference type="ARBA" id="ARBA00004576"/>
    </source>
</evidence>
<keyword evidence="12 17" id="KW-1133">Transmembrane helix</keyword>
<keyword evidence="7" id="KW-0926">Vacuole</keyword>
<keyword evidence="13 17" id="KW-0472">Membrane</keyword>
<dbReference type="InterPro" id="IPR035780">
    <property type="entry name" value="SPRY_Ssh4-like"/>
</dbReference>
<evidence type="ECO:0000313" key="20">
    <source>
        <dbReference type="Proteomes" id="UP000018001"/>
    </source>
</evidence>
<dbReference type="InParanoid" id="V5FXC8"/>